<comment type="similarity">
    <text evidence="1 3">Belongs to the class-II DAHP synthase family.</text>
</comment>
<accession>A0ABQ1PGS1</accession>
<name>A0ABQ1PGS1_9GAMM</name>
<dbReference type="Proteomes" id="UP000638188">
    <property type="component" value="Unassembled WGS sequence"/>
</dbReference>
<dbReference type="EMBL" id="BMFF01000003">
    <property type="protein sequence ID" value="GGC96984.1"/>
    <property type="molecule type" value="Genomic_DNA"/>
</dbReference>
<dbReference type="RefSeq" id="WP_150279367.1">
    <property type="nucleotide sequence ID" value="NZ_BMFF01000003.1"/>
</dbReference>
<dbReference type="PANTHER" id="PTHR21337">
    <property type="entry name" value="PHOSPHO-2-DEHYDRO-3-DEOXYHEPTONATE ALDOLASE 1, 2"/>
    <property type="match status" value="1"/>
</dbReference>
<proteinExistence type="inferred from homology"/>
<dbReference type="EC" id="2.5.1.54" evidence="3"/>
<evidence type="ECO:0000313" key="5">
    <source>
        <dbReference type="Proteomes" id="UP000638188"/>
    </source>
</evidence>
<comment type="caution">
    <text evidence="4">The sequence shown here is derived from an EMBL/GenBank/DDBJ whole genome shotgun (WGS) entry which is preliminary data.</text>
</comment>
<dbReference type="PANTHER" id="PTHR21337:SF0">
    <property type="entry name" value="PHOSPHO-2-DEHYDRO-3-DEOXYHEPTONATE ALDOLASE"/>
    <property type="match status" value="1"/>
</dbReference>
<dbReference type="Gene3D" id="3.20.20.70">
    <property type="entry name" value="Aldolase class I"/>
    <property type="match status" value="1"/>
</dbReference>
<evidence type="ECO:0000256" key="2">
    <source>
        <dbReference type="ARBA" id="ARBA00022679"/>
    </source>
</evidence>
<dbReference type="Pfam" id="PF01474">
    <property type="entry name" value="DAHP_synth_2"/>
    <property type="match status" value="1"/>
</dbReference>
<evidence type="ECO:0000256" key="1">
    <source>
        <dbReference type="ARBA" id="ARBA00008911"/>
    </source>
</evidence>
<dbReference type="NCBIfam" id="TIGR01358">
    <property type="entry name" value="DAHP_synth_II"/>
    <property type="match status" value="1"/>
</dbReference>
<comment type="catalytic activity">
    <reaction evidence="3">
        <text>D-erythrose 4-phosphate + phosphoenolpyruvate + H2O = 7-phospho-2-dehydro-3-deoxy-D-arabino-heptonate + phosphate</text>
        <dbReference type="Rhea" id="RHEA:14717"/>
        <dbReference type="ChEBI" id="CHEBI:15377"/>
        <dbReference type="ChEBI" id="CHEBI:16897"/>
        <dbReference type="ChEBI" id="CHEBI:43474"/>
        <dbReference type="ChEBI" id="CHEBI:58394"/>
        <dbReference type="ChEBI" id="CHEBI:58702"/>
        <dbReference type="EC" id="2.5.1.54"/>
    </reaction>
</comment>
<keyword evidence="2 3" id="KW-0808">Transferase</keyword>
<gene>
    <name evidence="4" type="ORF">GCM10007418_15510</name>
</gene>
<organism evidence="4 5">
    <name type="scientific">Halopseudomonas salina</name>
    <dbReference type="NCBI Taxonomy" id="1323744"/>
    <lineage>
        <taxon>Bacteria</taxon>
        <taxon>Pseudomonadati</taxon>
        <taxon>Pseudomonadota</taxon>
        <taxon>Gammaproteobacteria</taxon>
        <taxon>Pseudomonadales</taxon>
        <taxon>Pseudomonadaceae</taxon>
        <taxon>Halopseudomonas</taxon>
    </lineage>
</organism>
<reference evidence="5" key="1">
    <citation type="journal article" date="2019" name="Int. J. Syst. Evol. Microbiol.">
        <title>The Global Catalogue of Microorganisms (GCM) 10K type strain sequencing project: providing services to taxonomists for standard genome sequencing and annotation.</title>
        <authorList>
            <consortium name="The Broad Institute Genomics Platform"/>
            <consortium name="The Broad Institute Genome Sequencing Center for Infectious Disease"/>
            <person name="Wu L."/>
            <person name="Ma J."/>
        </authorList>
    </citation>
    <scope>NUCLEOTIDE SEQUENCE [LARGE SCALE GENOMIC DNA]</scope>
    <source>
        <strain evidence="5">CGMCC 1.12482</strain>
    </source>
</reference>
<dbReference type="InterPro" id="IPR002480">
    <property type="entry name" value="DAHP_synth_2"/>
</dbReference>
<dbReference type="SUPFAM" id="SSF51569">
    <property type="entry name" value="Aldolase"/>
    <property type="match status" value="1"/>
</dbReference>
<evidence type="ECO:0000256" key="3">
    <source>
        <dbReference type="RuleBase" id="RU363071"/>
    </source>
</evidence>
<protein>
    <recommendedName>
        <fullName evidence="3">Phospho-2-dehydro-3-deoxyheptonate aldolase</fullName>
        <ecNumber evidence="3">2.5.1.54</ecNumber>
    </recommendedName>
</protein>
<evidence type="ECO:0000313" key="4">
    <source>
        <dbReference type="EMBL" id="GGC96984.1"/>
    </source>
</evidence>
<dbReference type="InterPro" id="IPR013785">
    <property type="entry name" value="Aldolase_TIM"/>
</dbReference>
<keyword evidence="5" id="KW-1185">Reference proteome</keyword>
<sequence length="450" mass="49646">MTANWTPDSWRSKPIIQQPVYPDANALAQVEQTLAGYPPLVFAGEARELRKQFAEVTQGRAFLLQGGDCAESFAEFSAPKIRDTFKVLLQMAVVMTFAASCPVVKVGRMAGQFAKPRSANDEVQGDITLPAYRGDIINSIGFEAAGRAPDPQRLLMAYHQSTATLNLLRAFAQGGFASLDKVHQWNLDFIASSANSARFEHMAERIDESLGFMRACGVNLDSSAQLRETSFFTAHEALLLNYEQAFTRRDSLTGDWYDCSAHMLWIGDRTRQPDGAHVEFMRGINNPIGVKTGPSTDPDELLRLIDVLNPENDPGRLNLIVRMGADKVEAHMPALVRAIEREGKQVLWSSDPMHGNTIKASSGYKTRDFAAILTEVEQFFAVHKAEGTWAGGIHIEMTGQNVTECIGGATPVTEAGLSDRYHTHCDPRLNADQSLELAFMIAETLKKARR</sequence>